<dbReference type="Proteomes" id="UP001187192">
    <property type="component" value="Unassembled WGS sequence"/>
</dbReference>
<evidence type="ECO:0000313" key="2">
    <source>
        <dbReference type="EMBL" id="GMN31846.1"/>
    </source>
</evidence>
<proteinExistence type="predicted"/>
<name>A0AA87ZSS4_FICCA</name>
<sequence>MWWSAILALASQVSKARSMTCPFLVMAGHMCRVMVVLASQLSKATKLTHQSLRNQGGGRPCGAYVERHGLF</sequence>
<gene>
    <name evidence="2" type="ORF">TIFTF001_044627</name>
</gene>
<comment type="caution">
    <text evidence="2">The sequence shown here is derived from an EMBL/GenBank/DDBJ whole genome shotgun (WGS) entry which is preliminary data.</text>
</comment>
<evidence type="ECO:0000256" key="1">
    <source>
        <dbReference type="SAM" id="SignalP"/>
    </source>
</evidence>
<evidence type="ECO:0000313" key="3">
    <source>
        <dbReference type="Proteomes" id="UP001187192"/>
    </source>
</evidence>
<dbReference type="AlphaFoldDB" id="A0AA87ZSS4"/>
<feature type="signal peptide" evidence="1">
    <location>
        <begin position="1"/>
        <end position="18"/>
    </location>
</feature>
<evidence type="ECO:0008006" key="4">
    <source>
        <dbReference type="Google" id="ProtNLM"/>
    </source>
</evidence>
<reference evidence="2" key="1">
    <citation type="submission" date="2023-07" db="EMBL/GenBank/DDBJ databases">
        <title>draft genome sequence of fig (Ficus carica).</title>
        <authorList>
            <person name="Takahashi T."/>
            <person name="Nishimura K."/>
        </authorList>
    </citation>
    <scope>NUCLEOTIDE SEQUENCE</scope>
</reference>
<feature type="chain" id="PRO_5041691650" description="Secreted protein" evidence="1">
    <location>
        <begin position="19"/>
        <end position="71"/>
    </location>
</feature>
<keyword evidence="1" id="KW-0732">Signal</keyword>
<organism evidence="2 3">
    <name type="scientific">Ficus carica</name>
    <name type="common">Common fig</name>
    <dbReference type="NCBI Taxonomy" id="3494"/>
    <lineage>
        <taxon>Eukaryota</taxon>
        <taxon>Viridiplantae</taxon>
        <taxon>Streptophyta</taxon>
        <taxon>Embryophyta</taxon>
        <taxon>Tracheophyta</taxon>
        <taxon>Spermatophyta</taxon>
        <taxon>Magnoliopsida</taxon>
        <taxon>eudicotyledons</taxon>
        <taxon>Gunneridae</taxon>
        <taxon>Pentapetalae</taxon>
        <taxon>rosids</taxon>
        <taxon>fabids</taxon>
        <taxon>Rosales</taxon>
        <taxon>Moraceae</taxon>
        <taxon>Ficeae</taxon>
        <taxon>Ficus</taxon>
    </lineage>
</organism>
<protein>
    <recommendedName>
        <fullName evidence="4">Secreted protein</fullName>
    </recommendedName>
</protein>
<accession>A0AA87ZSS4</accession>
<keyword evidence="3" id="KW-1185">Reference proteome</keyword>
<dbReference type="EMBL" id="BTGU01003409">
    <property type="protein sequence ID" value="GMN31846.1"/>
    <property type="molecule type" value="Genomic_DNA"/>
</dbReference>